<name>A0A5K3FWV8_MESCO</name>
<keyword evidence="1" id="KW-0812">Transmembrane</keyword>
<evidence type="ECO:0000256" key="1">
    <source>
        <dbReference type="SAM" id="Phobius"/>
    </source>
</evidence>
<accession>A0A5K3FWV8</accession>
<dbReference type="AlphaFoldDB" id="A0A5K3FWV8"/>
<evidence type="ECO:0000313" key="2">
    <source>
        <dbReference type="WBParaSite" id="MCU_012199-RA"/>
    </source>
</evidence>
<feature type="transmembrane region" description="Helical" evidence="1">
    <location>
        <begin position="57"/>
        <end position="80"/>
    </location>
</feature>
<dbReference type="WBParaSite" id="MCU_012199-RA">
    <property type="protein sequence ID" value="MCU_012199-RA"/>
    <property type="gene ID" value="MCU_012199"/>
</dbReference>
<protein>
    <submittedName>
        <fullName evidence="2">Uncharacterized protein</fullName>
    </submittedName>
</protein>
<reference evidence="2" key="1">
    <citation type="submission" date="2019-11" db="UniProtKB">
        <authorList>
            <consortium name="WormBaseParasite"/>
        </authorList>
    </citation>
    <scope>IDENTIFICATION</scope>
</reference>
<organism evidence="2">
    <name type="scientific">Mesocestoides corti</name>
    <name type="common">Flatworm</name>
    <dbReference type="NCBI Taxonomy" id="53468"/>
    <lineage>
        <taxon>Eukaryota</taxon>
        <taxon>Metazoa</taxon>
        <taxon>Spiralia</taxon>
        <taxon>Lophotrochozoa</taxon>
        <taxon>Platyhelminthes</taxon>
        <taxon>Cestoda</taxon>
        <taxon>Eucestoda</taxon>
        <taxon>Cyclophyllidea</taxon>
        <taxon>Mesocestoididae</taxon>
        <taxon>Mesocestoides</taxon>
    </lineage>
</organism>
<proteinExistence type="predicted"/>
<keyword evidence="1" id="KW-1133">Transmembrane helix</keyword>
<keyword evidence="1" id="KW-0472">Membrane</keyword>
<sequence>MLDHLGAANPLSLCFPMACRKIGNQPENDIFDKLNVISGVSSLVESDRRRLTCGSGLCLVSNALLVVPVFFTLCLGYSTWLSGAVTKRGAEILNQAELS</sequence>